<name>A0A1M6JET3_9CLOT</name>
<reference evidence="1 2" key="1">
    <citation type="submission" date="2016-11" db="EMBL/GenBank/DDBJ databases">
        <authorList>
            <person name="Jaros S."/>
            <person name="Januszkiewicz K."/>
            <person name="Wedrychowicz H."/>
        </authorList>
    </citation>
    <scope>NUCLEOTIDE SEQUENCE [LARGE SCALE GENOMIC DNA]</scope>
    <source>
        <strain evidence="1 2">DSM 21864</strain>
    </source>
</reference>
<sequence>MFIRLPEDFVVPIVYKDNFKFNDTNIVKESIRSLEYISNNDTNNKDVKKNNITRNNYWQEIDDEYVYNSLKKNKNIKDIIKSTSNRLANKSCFNIFQHIDEDYINGYVKE</sequence>
<dbReference type="OrthoDB" id="10010183at2"/>
<dbReference type="EMBL" id="FQZO01000005">
    <property type="protein sequence ID" value="SHJ45174.1"/>
    <property type="molecule type" value="Genomic_DNA"/>
</dbReference>
<evidence type="ECO:0000313" key="1">
    <source>
        <dbReference type="EMBL" id="SHJ45174.1"/>
    </source>
</evidence>
<organism evidence="1 2">
    <name type="scientific">Clostridium amylolyticum</name>
    <dbReference type="NCBI Taxonomy" id="1121298"/>
    <lineage>
        <taxon>Bacteria</taxon>
        <taxon>Bacillati</taxon>
        <taxon>Bacillota</taxon>
        <taxon>Clostridia</taxon>
        <taxon>Eubacteriales</taxon>
        <taxon>Clostridiaceae</taxon>
        <taxon>Clostridium</taxon>
    </lineage>
</organism>
<dbReference type="STRING" id="1121298.SAMN05444401_3072"/>
<accession>A0A1M6JET3</accession>
<gene>
    <name evidence="1" type="ORF">SAMN05444401_3072</name>
</gene>
<protein>
    <submittedName>
        <fullName evidence="1">Uncharacterized protein</fullName>
    </submittedName>
</protein>
<dbReference type="RefSeq" id="WP_073008555.1">
    <property type="nucleotide sequence ID" value="NZ_FQZO01000005.1"/>
</dbReference>
<proteinExistence type="predicted"/>
<keyword evidence="2" id="KW-1185">Reference proteome</keyword>
<dbReference type="Proteomes" id="UP000184080">
    <property type="component" value="Unassembled WGS sequence"/>
</dbReference>
<dbReference type="AlphaFoldDB" id="A0A1M6JET3"/>
<evidence type="ECO:0000313" key="2">
    <source>
        <dbReference type="Proteomes" id="UP000184080"/>
    </source>
</evidence>